<comment type="pathway">
    <text evidence="1 12">One-carbon metabolism; tetrahydrofolate interconversion.</text>
</comment>
<dbReference type="SUPFAM" id="SSF53223">
    <property type="entry name" value="Aminoacid dehydrogenase-like, N-terminal domain"/>
    <property type="match status" value="1"/>
</dbReference>
<keyword evidence="7 12" id="KW-0521">NADP</keyword>
<evidence type="ECO:0000256" key="10">
    <source>
        <dbReference type="ARBA" id="ARBA00023167"/>
    </source>
</evidence>
<dbReference type="GO" id="GO:0005829">
    <property type="term" value="C:cytosol"/>
    <property type="evidence" value="ECO:0007669"/>
    <property type="project" value="TreeGrafter"/>
</dbReference>
<dbReference type="EMBL" id="CP045529">
    <property type="protein sequence ID" value="QFU97458.1"/>
    <property type="molecule type" value="Genomic_DNA"/>
</dbReference>
<dbReference type="SUPFAM" id="SSF51735">
    <property type="entry name" value="NAD(P)-binding Rossmann-fold domains"/>
    <property type="match status" value="1"/>
</dbReference>
<evidence type="ECO:0000259" key="13">
    <source>
        <dbReference type="Pfam" id="PF00763"/>
    </source>
</evidence>
<evidence type="ECO:0000256" key="3">
    <source>
        <dbReference type="ARBA" id="ARBA00022563"/>
    </source>
</evidence>
<dbReference type="InterPro" id="IPR020631">
    <property type="entry name" value="THF_DH/CycHdrlase_NAD-bd_dom"/>
</dbReference>
<feature type="binding site" evidence="12">
    <location>
        <position position="237"/>
    </location>
    <ligand>
        <name>NADP(+)</name>
        <dbReference type="ChEBI" id="CHEBI:58349"/>
    </ligand>
</feature>
<name>A0A5P9Q7P3_9MICO</name>
<proteinExistence type="inferred from homology"/>
<dbReference type="RefSeq" id="WP_153022003.1">
    <property type="nucleotide sequence ID" value="NZ_BAABIH010000001.1"/>
</dbReference>
<evidence type="ECO:0000256" key="7">
    <source>
        <dbReference type="ARBA" id="ARBA00022857"/>
    </source>
</evidence>
<dbReference type="NCBIfam" id="NF010789">
    <property type="entry name" value="PRK14193.1"/>
    <property type="match status" value="1"/>
</dbReference>
<comment type="catalytic activity">
    <reaction evidence="12">
        <text>(6R)-5,10-methenyltetrahydrofolate + H2O = (6R)-10-formyltetrahydrofolate + H(+)</text>
        <dbReference type="Rhea" id="RHEA:23700"/>
        <dbReference type="ChEBI" id="CHEBI:15377"/>
        <dbReference type="ChEBI" id="CHEBI:15378"/>
        <dbReference type="ChEBI" id="CHEBI:57455"/>
        <dbReference type="ChEBI" id="CHEBI:195366"/>
        <dbReference type="EC" id="3.5.4.9"/>
    </reaction>
</comment>
<dbReference type="PRINTS" id="PR00085">
    <property type="entry name" value="THFDHDRGNASE"/>
</dbReference>
<keyword evidence="4 12" id="KW-0028">Amino-acid biosynthesis</keyword>
<evidence type="ECO:0000256" key="5">
    <source>
        <dbReference type="ARBA" id="ARBA00022755"/>
    </source>
</evidence>
<comment type="caution">
    <text evidence="12">Lacks conserved residue(s) required for the propagation of feature annotation.</text>
</comment>
<keyword evidence="6 12" id="KW-0378">Hydrolase</keyword>
<dbReference type="GO" id="GO:0035999">
    <property type="term" value="P:tetrahydrofolate interconversion"/>
    <property type="evidence" value="ECO:0007669"/>
    <property type="project" value="UniProtKB-UniRule"/>
</dbReference>
<evidence type="ECO:0000256" key="12">
    <source>
        <dbReference type="HAMAP-Rule" id="MF_01576"/>
    </source>
</evidence>
<dbReference type="UniPathway" id="UPA00193"/>
<dbReference type="AlphaFoldDB" id="A0A5P9Q7P3"/>
<dbReference type="EC" id="3.5.4.9" evidence="12"/>
<keyword evidence="10 12" id="KW-0486">Methionine biosynthesis</keyword>
<dbReference type="InterPro" id="IPR020630">
    <property type="entry name" value="THF_DH/CycHdrlase_cat_dom"/>
</dbReference>
<dbReference type="PANTHER" id="PTHR48099">
    <property type="entry name" value="C-1-TETRAHYDROFOLATE SYNTHASE, CYTOPLASMIC-RELATED"/>
    <property type="match status" value="1"/>
</dbReference>
<keyword evidence="3 12" id="KW-0554">One-carbon metabolism</keyword>
<dbReference type="GO" id="GO:0004488">
    <property type="term" value="F:methylenetetrahydrofolate dehydrogenase (NADP+) activity"/>
    <property type="evidence" value="ECO:0007669"/>
    <property type="project" value="UniProtKB-UniRule"/>
</dbReference>
<keyword evidence="8 12" id="KW-0560">Oxidoreductase</keyword>
<dbReference type="InterPro" id="IPR000672">
    <property type="entry name" value="THF_DH/CycHdrlase"/>
</dbReference>
<evidence type="ECO:0000256" key="9">
    <source>
        <dbReference type="ARBA" id="ARBA00023102"/>
    </source>
</evidence>
<dbReference type="FunFam" id="3.40.50.10860:FF:000005">
    <property type="entry name" value="C-1-tetrahydrofolate synthase, cytoplasmic, putative"/>
    <property type="match status" value="1"/>
</dbReference>
<reference evidence="15 16" key="1">
    <citation type="submission" date="2019-10" db="EMBL/GenBank/DDBJ databases">
        <title>Genome sequence of Luteimicrobium xylanilyticum HY-24.</title>
        <authorList>
            <person name="Kim D.Y."/>
            <person name="Park H.-Y."/>
        </authorList>
    </citation>
    <scope>NUCLEOTIDE SEQUENCE [LARGE SCALE GENOMIC DNA]</scope>
    <source>
        <strain evidence="15 16">HY-24</strain>
    </source>
</reference>
<evidence type="ECO:0000313" key="16">
    <source>
        <dbReference type="Proteomes" id="UP000326702"/>
    </source>
</evidence>
<dbReference type="OrthoDB" id="9803580at2"/>
<dbReference type="Pfam" id="PF02882">
    <property type="entry name" value="THF_DHG_CYH_C"/>
    <property type="match status" value="1"/>
</dbReference>
<dbReference type="CDD" id="cd01080">
    <property type="entry name" value="NAD_bind_m-THF_DH_Cyclohyd"/>
    <property type="match status" value="1"/>
</dbReference>
<protein>
    <recommendedName>
        <fullName evidence="12">Bifunctional protein FolD</fullName>
    </recommendedName>
    <domain>
        <recommendedName>
            <fullName evidence="12">Methylenetetrahydrofolate dehydrogenase</fullName>
            <ecNumber evidence="12">1.5.1.5</ecNumber>
        </recommendedName>
    </domain>
    <domain>
        <recommendedName>
            <fullName evidence="12">Methenyltetrahydrofolate cyclohydrolase</fullName>
            <ecNumber evidence="12">3.5.4.9</ecNumber>
        </recommendedName>
    </domain>
</protein>
<evidence type="ECO:0000256" key="4">
    <source>
        <dbReference type="ARBA" id="ARBA00022605"/>
    </source>
</evidence>
<dbReference type="Gene3D" id="3.40.50.720">
    <property type="entry name" value="NAD(P)-binding Rossmann-like Domain"/>
    <property type="match status" value="1"/>
</dbReference>
<comment type="subunit">
    <text evidence="2 12">Homodimer.</text>
</comment>
<dbReference type="Proteomes" id="UP000326702">
    <property type="component" value="Chromosome"/>
</dbReference>
<evidence type="ECO:0000256" key="8">
    <source>
        <dbReference type="ARBA" id="ARBA00023002"/>
    </source>
</evidence>
<dbReference type="InterPro" id="IPR046346">
    <property type="entry name" value="Aminoacid_DH-like_N_sf"/>
</dbReference>
<dbReference type="GO" id="GO:0006164">
    <property type="term" value="P:purine nucleotide biosynthetic process"/>
    <property type="evidence" value="ECO:0007669"/>
    <property type="project" value="UniProtKB-KW"/>
</dbReference>
<dbReference type="GO" id="GO:0009086">
    <property type="term" value="P:methionine biosynthetic process"/>
    <property type="evidence" value="ECO:0007669"/>
    <property type="project" value="UniProtKB-KW"/>
</dbReference>
<evidence type="ECO:0000259" key="14">
    <source>
        <dbReference type="Pfam" id="PF02882"/>
    </source>
</evidence>
<sequence length="295" mass="30184">MTAQRLDGTATAAAIKDELRVRVAALRERGVVPGLGTLLVGDDPGSHSYVGGKHRDSAEIGVESIRVDLPADASEGEVHAAIQRLNADPAVTGYIVQLPLPAGMDEHAALVAVDPAKDVDGLHPANLGELVLGVDGEITTPLPCTPAGCLELLRRHDVTVAGKHVVVIGRGLTVGRPLGLLLTRKGVDATVTLTHSRTRDLAAEVRRADVVVAAVGVPHLVKPEWVKPGAAVLDVGVTRVGTAPSGRARLAGDVDPGVAEVAGWLSPNPGGVGPMTRAMLLSNVVAAAERAAGIA</sequence>
<comment type="similarity">
    <text evidence="12">Belongs to the tetrahydrofolate dehydrogenase/cyclohydrolase family.</text>
</comment>
<feature type="domain" description="Tetrahydrofolate dehydrogenase/cyclohydrolase catalytic" evidence="13">
    <location>
        <begin position="6"/>
        <end position="120"/>
    </location>
</feature>
<accession>A0A5P9Q7P3</accession>
<dbReference type="GO" id="GO:0004477">
    <property type="term" value="F:methenyltetrahydrofolate cyclohydrolase activity"/>
    <property type="evidence" value="ECO:0007669"/>
    <property type="project" value="UniProtKB-UniRule"/>
</dbReference>
<keyword evidence="9 12" id="KW-0368">Histidine biosynthesis</keyword>
<evidence type="ECO:0000256" key="6">
    <source>
        <dbReference type="ARBA" id="ARBA00022801"/>
    </source>
</evidence>
<dbReference type="FunFam" id="3.40.50.720:FF:000094">
    <property type="entry name" value="Bifunctional protein FolD"/>
    <property type="match status" value="1"/>
</dbReference>
<gene>
    <name evidence="12 15" type="primary">folD</name>
    <name evidence="15" type="ORF">KDY119_00956</name>
</gene>
<dbReference type="EC" id="1.5.1.5" evidence="12"/>
<dbReference type="KEGG" id="lxl:KDY119_00956"/>
<evidence type="ECO:0000256" key="2">
    <source>
        <dbReference type="ARBA" id="ARBA00011738"/>
    </source>
</evidence>
<feature type="domain" description="Tetrahydrofolate dehydrogenase/cyclohydrolase NAD(P)-binding" evidence="14">
    <location>
        <begin position="143"/>
        <end position="291"/>
    </location>
</feature>
<dbReference type="InterPro" id="IPR036291">
    <property type="entry name" value="NAD(P)-bd_dom_sf"/>
</dbReference>
<keyword evidence="11 12" id="KW-0511">Multifunctional enzyme</keyword>
<dbReference type="Pfam" id="PF00763">
    <property type="entry name" value="THF_DHG_CYH"/>
    <property type="match status" value="1"/>
</dbReference>
<evidence type="ECO:0000256" key="11">
    <source>
        <dbReference type="ARBA" id="ARBA00023268"/>
    </source>
</evidence>
<comment type="catalytic activity">
    <reaction evidence="12">
        <text>(6R)-5,10-methylene-5,6,7,8-tetrahydrofolate + NADP(+) = (6R)-5,10-methenyltetrahydrofolate + NADPH</text>
        <dbReference type="Rhea" id="RHEA:22812"/>
        <dbReference type="ChEBI" id="CHEBI:15636"/>
        <dbReference type="ChEBI" id="CHEBI:57455"/>
        <dbReference type="ChEBI" id="CHEBI:57783"/>
        <dbReference type="ChEBI" id="CHEBI:58349"/>
        <dbReference type="EC" id="1.5.1.5"/>
    </reaction>
</comment>
<feature type="binding site" evidence="12">
    <location>
        <begin position="169"/>
        <end position="171"/>
    </location>
    <ligand>
        <name>NADP(+)</name>
        <dbReference type="ChEBI" id="CHEBI:58349"/>
    </ligand>
</feature>
<dbReference type="GO" id="GO:0000105">
    <property type="term" value="P:L-histidine biosynthetic process"/>
    <property type="evidence" value="ECO:0007669"/>
    <property type="project" value="UniProtKB-KW"/>
</dbReference>
<evidence type="ECO:0000313" key="15">
    <source>
        <dbReference type="EMBL" id="QFU97458.1"/>
    </source>
</evidence>
<keyword evidence="5 12" id="KW-0658">Purine biosynthesis</keyword>
<dbReference type="Gene3D" id="3.40.50.10860">
    <property type="entry name" value="Leucine Dehydrogenase, chain A, domain 1"/>
    <property type="match status" value="1"/>
</dbReference>
<organism evidence="15 16">
    <name type="scientific">Luteimicrobium xylanilyticum</name>
    <dbReference type="NCBI Taxonomy" id="1133546"/>
    <lineage>
        <taxon>Bacteria</taxon>
        <taxon>Bacillati</taxon>
        <taxon>Actinomycetota</taxon>
        <taxon>Actinomycetes</taxon>
        <taxon>Micrococcales</taxon>
        <taxon>Luteimicrobium</taxon>
    </lineage>
</organism>
<keyword evidence="16" id="KW-1185">Reference proteome</keyword>
<comment type="function">
    <text evidence="12">Catalyzes the oxidation of 5,10-methylenetetrahydrofolate to 5,10-methenyltetrahydrofolate and then the hydrolysis of 5,10-methenyltetrahydrofolate to 10-formyltetrahydrofolate.</text>
</comment>
<dbReference type="PANTHER" id="PTHR48099:SF5">
    <property type="entry name" value="C-1-TETRAHYDROFOLATE SYNTHASE, CYTOPLASMIC"/>
    <property type="match status" value="1"/>
</dbReference>
<evidence type="ECO:0000256" key="1">
    <source>
        <dbReference type="ARBA" id="ARBA00004777"/>
    </source>
</evidence>
<dbReference type="HAMAP" id="MF_01576">
    <property type="entry name" value="THF_DHG_CYH"/>
    <property type="match status" value="1"/>
</dbReference>